<dbReference type="HOGENOM" id="CLU_194417_0_0_9"/>
<accession>A0A125W1R4</accession>
<evidence type="ECO:0000313" key="2">
    <source>
        <dbReference type="Proteomes" id="UP000004846"/>
    </source>
</evidence>
<gene>
    <name evidence="1" type="ORF">HMPREF9498_03283</name>
</gene>
<comment type="caution">
    <text evidence="1">The sequence shown here is derived from an EMBL/GenBank/DDBJ whole genome shotgun (WGS) entry which is preliminary data.</text>
</comment>
<dbReference type="InterPro" id="IPR021351">
    <property type="entry name" value="DUF2969"/>
</dbReference>
<evidence type="ECO:0000313" key="1">
    <source>
        <dbReference type="EMBL" id="EFM81342.1"/>
    </source>
</evidence>
<dbReference type="RefSeq" id="WP_002357806.1">
    <property type="nucleotide sequence ID" value="NZ_GL454489.1"/>
</dbReference>
<protein>
    <recommendedName>
        <fullName evidence="3">DUF2969 domain-containing protein</fullName>
    </recommendedName>
</protein>
<organism evidence="1 2">
    <name type="scientific">Enterococcus faecalis TX4248</name>
    <dbReference type="NCBI Taxonomy" id="749495"/>
    <lineage>
        <taxon>Bacteria</taxon>
        <taxon>Bacillati</taxon>
        <taxon>Bacillota</taxon>
        <taxon>Bacilli</taxon>
        <taxon>Lactobacillales</taxon>
        <taxon>Enterococcaceae</taxon>
        <taxon>Enterococcus</taxon>
    </lineage>
</organism>
<evidence type="ECO:0008006" key="3">
    <source>
        <dbReference type="Google" id="ProtNLM"/>
    </source>
</evidence>
<dbReference type="Proteomes" id="UP000004846">
    <property type="component" value="Unassembled WGS sequence"/>
</dbReference>
<reference evidence="1 2" key="1">
    <citation type="submission" date="2010-07" db="EMBL/GenBank/DDBJ databases">
        <authorList>
            <person name="Sid Ahmed O."/>
        </authorList>
    </citation>
    <scope>NUCLEOTIDE SEQUENCE [LARGE SCALE GENOMIC DNA]</scope>
    <source>
        <strain evidence="1 2">TX4248</strain>
    </source>
</reference>
<sequence length="77" mass="8923">MSKKNKDIEVRVEEEKAQYNGANVLMNKLFIGKKEIGRVIPQNDKKFIIEIDGKQEGTAKNLDEAFETIIRQWNLSE</sequence>
<dbReference type="EMBL" id="AEBR01000110">
    <property type="protein sequence ID" value="EFM81342.1"/>
    <property type="molecule type" value="Genomic_DNA"/>
</dbReference>
<dbReference type="Pfam" id="PF11184">
    <property type="entry name" value="DUF2969"/>
    <property type="match status" value="1"/>
</dbReference>
<dbReference type="GeneID" id="60893707"/>
<dbReference type="AlphaFoldDB" id="A0A125W1R4"/>
<proteinExistence type="predicted"/>
<name>A0A125W1R4_ENTFL</name>